<evidence type="ECO:0000256" key="3">
    <source>
        <dbReference type="ARBA" id="ARBA00022723"/>
    </source>
</evidence>
<feature type="compositionally biased region" description="Basic and acidic residues" evidence="9">
    <location>
        <begin position="181"/>
        <end position="197"/>
    </location>
</feature>
<dbReference type="InterPro" id="IPR019307">
    <property type="entry name" value="RNA-bd_AU-1/RNase_E/G"/>
</dbReference>
<dbReference type="PANTHER" id="PTHR30001:SF1">
    <property type="entry name" value="RIBONUCLEASE E_G-LIKE PROTEIN, CHLOROPLASTIC"/>
    <property type="match status" value="1"/>
</dbReference>
<keyword evidence="13" id="KW-1185">Reference proteome</keyword>
<keyword evidence="8" id="KW-0862">Zinc</keyword>
<evidence type="ECO:0000256" key="1">
    <source>
        <dbReference type="ARBA" id="ARBA00022490"/>
    </source>
</evidence>
<feature type="domain" description="RNase E/G thioredoxin-like" evidence="11">
    <location>
        <begin position="634"/>
        <end position="715"/>
    </location>
</feature>
<dbReference type="Gene3D" id="2.40.50.140">
    <property type="entry name" value="Nucleic acid-binding proteins"/>
    <property type="match status" value="2"/>
</dbReference>
<accession>A0A7Y3RJ77</accession>
<dbReference type="InterPro" id="IPR028878">
    <property type="entry name" value="RNase_E"/>
</dbReference>
<feature type="compositionally biased region" description="Acidic residues" evidence="9">
    <location>
        <begin position="848"/>
        <end position="865"/>
    </location>
</feature>
<dbReference type="GO" id="GO:0008270">
    <property type="term" value="F:zinc ion binding"/>
    <property type="evidence" value="ECO:0007669"/>
    <property type="project" value="UniProtKB-UniRule"/>
</dbReference>
<feature type="domain" description="RNA-binding protein AU-1/Ribonuclease E/G" evidence="10">
    <location>
        <begin position="351"/>
        <end position="621"/>
    </location>
</feature>
<feature type="region of interest" description="Disordered" evidence="9">
    <location>
        <begin position="714"/>
        <end position="998"/>
    </location>
</feature>
<dbReference type="Proteomes" id="UP000536835">
    <property type="component" value="Unassembled WGS sequence"/>
</dbReference>
<dbReference type="RefSeq" id="WP_173196173.1">
    <property type="nucleotide sequence ID" value="NZ_JABFCX010000002.1"/>
</dbReference>
<organism evidence="12 13">
    <name type="scientific">Parvularcula mediterranea</name>
    <dbReference type="NCBI Taxonomy" id="2732508"/>
    <lineage>
        <taxon>Bacteria</taxon>
        <taxon>Pseudomonadati</taxon>
        <taxon>Pseudomonadota</taxon>
        <taxon>Alphaproteobacteria</taxon>
        <taxon>Parvularculales</taxon>
        <taxon>Parvularculaceae</taxon>
        <taxon>Parvularcula</taxon>
    </lineage>
</organism>
<dbReference type="Gene3D" id="3.40.1260.20">
    <property type="entry name" value="Ribonuclease E, catalytic domain"/>
    <property type="match status" value="1"/>
</dbReference>
<dbReference type="GO" id="GO:0000287">
    <property type="term" value="F:magnesium ion binding"/>
    <property type="evidence" value="ECO:0007669"/>
    <property type="project" value="UniProtKB-UniRule"/>
</dbReference>
<dbReference type="GO" id="GO:0006402">
    <property type="term" value="P:mRNA catabolic process"/>
    <property type="evidence" value="ECO:0007669"/>
    <property type="project" value="UniProtKB-UniRule"/>
</dbReference>
<comment type="function">
    <text evidence="8">Endoribonuclease that plays a central role in RNA processing and decay. Required for the maturation of 5S and 16S rRNAs and the majority of tRNAs. Also involved in the degradation of most mRNAs.</text>
</comment>
<feature type="binding site" evidence="8">
    <location>
        <position position="637"/>
    </location>
    <ligand>
        <name>Zn(2+)</name>
        <dbReference type="ChEBI" id="CHEBI:29105"/>
        <note>ligand shared between dimeric partners</note>
    </ligand>
</feature>
<keyword evidence="8" id="KW-0820">tRNA-binding</keyword>
<feature type="compositionally biased region" description="Acidic residues" evidence="9">
    <location>
        <begin position="130"/>
        <end position="139"/>
    </location>
</feature>
<feature type="compositionally biased region" description="Low complexity" evidence="9">
    <location>
        <begin position="879"/>
        <end position="892"/>
    </location>
</feature>
<feature type="compositionally biased region" description="Low complexity" evidence="9">
    <location>
        <begin position="935"/>
        <end position="951"/>
    </location>
</feature>
<evidence type="ECO:0000256" key="4">
    <source>
        <dbReference type="ARBA" id="ARBA00022759"/>
    </source>
</evidence>
<feature type="compositionally biased region" description="Basic and acidic residues" evidence="9">
    <location>
        <begin position="777"/>
        <end position="793"/>
    </location>
</feature>
<feature type="region of interest" description="Disordered" evidence="9">
    <location>
        <begin position="106"/>
        <end position="292"/>
    </location>
</feature>
<reference evidence="12 13" key="1">
    <citation type="submission" date="2020-05" db="EMBL/GenBank/DDBJ databases">
        <title>Parvularcula mediterraneae sp. nov., isolated from polypropylene straw from shallow seawater of the seashore of Laganas in Zakynthos island, Greece.</title>
        <authorList>
            <person name="Szabo I."/>
            <person name="Al-Omari J."/>
            <person name="Rado J."/>
            <person name="Szerdahelyi G.S."/>
        </authorList>
    </citation>
    <scope>NUCLEOTIDE SEQUENCE [LARGE SCALE GENOMIC DNA]</scope>
    <source>
        <strain evidence="12 13">ZS-1/3</strain>
    </source>
</reference>
<keyword evidence="8" id="KW-0997">Cell inner membrane</keyword>
<comment type="caution">
    <text evidence="12">The sequence shown here is derived from an EMBL/GenBank/DDBJ whole genome shotgun (WGS) entry which is preliminary data.</text>
</comment>
<dbReference type="AlphaFoldDB" id="A0A7Y3RJ77"/>
<comment type="similarity">
    <text evidence="8">Belongs to the RNase E/G family. RNase E subfamily.</text>
</comment>
<keyword evidence="8" id="KW-1003">Cell membrane</keyword>
<feature type="region of interest" description="Required for zinc-mediated homotetramerization and catalytic activity" evidence="8">
    <location>
        <begin position="634"/>
        <end position="637"/>
    </location>
</feature>
<evidence type="ECO:0000256" key="9">
    <source>
        <dbReference type="SAM" id="MobiDB-lite"/>
    </source>
</evidence>
<evidence type="ECO:0000256" key="8">
    <source>
        <dbReference type="HAMAP-Rule" id="MF_00970"/>
    </source>
</evidence>
<dbReference type="InterPro" id="IPR048583">
    <property type="entry name" value="RNase_E_G_thioredoxin-like"/>
</dbReference>
<comment type="subunit">
    <text evidence="8">Homotetramer formed by a dimer of dimers.</text>
</comment>
<dbReference type="GO" id="GO:0006364">
    <property type="term" value="P:rRNA processing"/>
    <property type="evidence" value="ECO:0007669"/>
    <property type="project" value="UniProtKB-UniRule"/>
</dbReference>
<dbReference type="HAMAP" id="MF_00970">
    <property type="entry name" value="RNase_E"/>
    <property type="match status" value="1"/>
</dbReference>
<dbReference type="GO" id="GO:0008033">
    <property type="term" value="P:tRNA processing"/>
    <property type="evidence" value="ECO:0007669"/>
    <property type="project" value="UniProtKB-UniRule"/>
</dbReference>
<keyword evidence="3 8" id="KW-0479">Metal-binding</keyword>
<keyword evidence="8" id="KW-0472">Membrane</keyword>
<dbReference type="GO" id="GO:0008995">
    <property type="term" value="F:ribonuclease E activity"/>
    <property type="evidence" value="ECO:0007669"/>
    <property type="project" value="UniProtKB-EC"/>
</dbReference>
<keyword evidence="8" id="KW-0698">rRNA processing</keyword>
<sequence length="998" mass="109878">MPKTMLIDAYHREETRVAVLQGGKVEDFDFEYASRKPLRGNIYLARVTRVEPSLQAAFIEYGGNRHGFLAFGEIHPDYYQIPVADREILRKAEALEVELAQKLAELNQNDDDDAIDPDDEDELRGRSDRDEDNQPEEASADASDDKAEEEPASPDFVPEEDGAEDGFYHAADEDLISAVGSRDEAEASDDDAKRKDAEEEEEEEERRTEEHGDDEEADADDKSAALEAEPEEALRSEDEAEAEASSEEPVAEADAEEEAVAEDETGDAEARADDEGKKAKPEPTAEELAARARQKEIDKLRSRYEEAKRDRNRLLRAYKIQEVIKRRQIMLVQVVKEERGNKGAALTTYLSLAGRYGVLMPNTARGGGISRKITSQSDRRRLKKAMSELDIAPNMGLIIRTAGAKRSKVEIKRDYDYLNRLWQTIRDKTLESVAPSLIYEEASLMKRAIRDLYDKDTEKVIVQGDEGYREAKDFMKMLMPSHAKHVQQHKGDAPLFLKHKVEEQLDGMYNPSVQLKSGGYIVIQQTEALVSIDVNSGKATKERNVEQTALKTNSEAAVEVARQCRLRDLAGLIVVDFIDMEENRNNRAVEKKLKDAMKNDRARTQIGSISSFGLLEMSRQRRRSGIVDGTTQACPVCEGAGAVRSHEMAAVRILRAAEGEAAAGKVGLVTVKTSTEVALYILNTKRAWLERMEGLYGVKTNILADSGRYGDQYEVTGSGTPAEGVSLKDTIGDDGPLSDFEAPELPGESAGETSSTSDEEGSEDKPKRRRRRRRRKGGAEDKADDQNEARSDENADEDGASEEKASEDKASEETKSDSSDDEDGEDKPKRRRRRGRRGGRRNRKSGEDGAEAGNDNDDASAETDTEDKPADDVSEADKAAAAAAVASTAAEAEAPEASEDAASAVSSEPEAADNVIDLDQKREASAEASEDAGKEPAPAEAEEAPMNAEAEAQAEADETTDVEEAEEAAASKIDRTDTPADPSKPRKVGWWSRAFQKD</sequence>
<name>A0A7Y3RJ77_9PROT</name>
<dbReference type="InterPro" id="IPR012340">
    <property type="entry name" value="NA-bd_OB-fold"/>
</dbReference>
<dbReference type="GO" id="GO:0005737">
    <property type="term" value="C:cytoplasm"/>
    <property type="evidence" value="ECO:0007669"/>
    <property type="project" value="UniProtKB-SubCell"/>
</dbReference>
<comment type="cofactor">
    <cofactor evidence="8">
        <name>Zn(2+)</name>
        <dbReference type="ChEBI" id="CHEBI:29105"/>
    </cofactor>
    <text evidence="8">Binds 2 Zn(2+) ions per homotetramer.</text>
</comment>
<dbReference type="EMBL" id="JABFCX010000002">
    <property type="protein sequence ID" value="NNU15031.1"/>
    <property type="molecule type" value="Genomic_DNA"/>
</dbReference>
<comment type="subcellular location">
    <subcellularLocation>
        <location evidence="8">Cytoplasm</location>
    </subcellularLocation>
    <subcellularLocation>
        <location evidence="8">Cell inner membrane</location>
        <topology evidence="8">Peripheral membrane protein</topology>
        <orientation evidence="8">Cytoplasmic side</orientation>
    </subcellularLocation>
</comment>
<dbReference type="GO" id="GO:0019843">
    <property type="term" value="F:rRNA binding"/>
    <property type="evidence" value="ECO:0007669"/>
    <property type="project" value="UniProtKB-KW"/>
</dbReference>
<evidence type="ECO:0000259" key="11">
    <source>
        <dbReference type="Pfam" id="PF20833"/>
    </source>
</evidence>
<keyword evidence="6 8" id="KW-0460">Magnesium</keyword>
<feature type="compositionally biased region" description="Low complexity" evidence="9">
    <location>
        <begin position="747"/>
        <end position="756"/>
    </location>
</feature>
<dbReference type="Pfam" id="PF10150">
    <property type="entry name" value="RNase_E_G"/>
    <property type="match status" value="1"/>
</dbReference>
<dbReference type="Pfam" id="PF20833">
    <property type="entry name" value="RNase_E_G_Thio"/>
    <property type="match status" value="1"/>
</dbReference>
<dbReference type="PANTHER" id="PTHR30001">
    <property type="entry name" value="RIBONUCLEASE"/>
    <property type="match status" value="1"/>
</dbReference>
<feature type="compositionally biased region" description="Low complexity" evidence="9">
    <location>
        <begin position="900"/>
        <end position="913"/>
    </location>
</feature>
<feature type="compositionally biased region" description="Acidic residues" evidence="9">
    <location>
        <begin position="952"/>
        <end position="967"/>
    </location>
</feature>
<keyword evidence="8" id="KW-0819">tRNA processing</keyword>
<dbReference type="GO" id="GO:0009898">
    <property type="term" value="C:cytoplasmic side of plasma membrane"/>
    <property type="evidence" value="ECO:0007669"/>
    <property type="project" value="UniProtKB-UniRule"/>
</dbReference>
<gene>
    <name evidence="8" type="primary">rne</name>
    <name evidence="12" type="ORF">HK107_01665</name>
</gene>
<dbReference type="NCBIfam" id="TIGR00757">
    <property type="entry name" value="RNaseEG"/>
    <property type="match status" value="1"/>
</dbReference>
<feature type="compositionally biased region" description="Acidic residues" evidence="9">
    <location>
        <begin position="146"/>
        <end position="164"/>
    </location>
</feature>
<evidence type="ECO:0000256" key="2">
    <source>
        <dbReference type="ARBA" id="ARBA00022722"/>
    </source>
</evidence>
<feature type="compositionally biased region" description="Basic and acidic residues" evidence="9">
    <location>
        <begin position="801"/>
        <end position="818"/>
    </location>
</feature>
<feature type="compositionally biased region" description="Basic and acidic residues" evidence="9">
    <location>
        <begin position="866"/>
        <end position="878"/>
    </location>
</feature>
<keyword evidence="5 8" id="KW-0378">Hydrolase</keyword>
<dbReference type="InterPro" id="IPR004659">
    <property type="entry name" value="RNase_E/G"/>
</dbReference>
<feature type="compositionally biased region" description="Acidic residues" evidence="9">
    <location>
        <begin position="108"/>
        <end position="122"/>
    </location>
</feature>
<comment type="catalytic activity">
    <reaction evidence="8">
        <text>Endonucleolytic cleavage of single-stranded RNA in A- and U-rich regions.</text>
        <dbReference type="EC" id="3.1.26.12"/>
    </reaction>
</comment>
<evidence type="ECO:0000256" key="6">
    <source>
        <dbReference type="ARBA" id="ARBA00022842"/>
    </source>
</evidence>
<comment type="cofactor">
    <cofactor evidence="8">
        <name>Mg(2+)</name>
        <dbReference type="ChEBI" id="CHEBI:18420"/>
    </cofactor>
    <text evidence="8">Binds 1 Mg(2+) ion per subunit.</text>
</comment>
<feature type="binding site" evidence="8">
    <location>
        <position position="634"/>
    </location>
    <ligand>
        <name>Zn(2+)</name>
        <dbReference type="ChEBI" id="CHEBI:29105"/>
        <note>ligand shared between dimeric partners</note>
    </ligand>
</feature>
<keyword evidence="1 8" id="KW-0963">Cytoplasm</keyword>
<evidence type="ECO:0000256" key="7">
    <source>
        <dbReference type="ARBA" id="ARBA00022884"/>
    </source>
</evidence>
<keyword evidence="4 8" id="KW-0255">Endonuclease</keyword>
<keyword evidence="2 8" id="KW-0540">Nuclease</keyword>
<feature type="compositionally biased region" description="Basic residues" evidence="9">
    <location>
        <begin position="829"/>
        <end position="843"/>
    </location>
</feature>
<feature type="binding site" evidence="8">
    <location>
        <position position="576"/>
    </location>
    <ligand>
        <name>Mg(2+)</name>
        <dbReference type="ChEBI" id="CHEBI:18420"/>
        <note>catalytic</note>
    </ligand>
</feature>
<dbReference type="GO" id="GO:0000049">
    <property type="term" value="F:tRNA binding"/>
    <property type="evidence" value="ECO:0007669"/>
    <property type="project" value="UniProtKB-KW"/>
</dbReference>
<feature type="compositionally biased region" description="Basic residues" evidence="9">
    <location>
        <begin position="767"/>
        <end position="776"/>
    </location>
</feature>
<proteinExistence type="inferred from homology"/>
<evidence type="ECO:0000313" key="12">
    <source>
        <dbReference type="EMBL" id="NNU15031.1"/>
    </source>
</evidence>
<dbReference type="SUPFAM" id="SSF50249">
    <property type="entry name" value="Nucleic acid-binding proteins"/>
    <property type="match status" value="1"/>
</dbReference>
<feature type="compositionally biased region" description="Acidic residues" evidence="9">
    <location>
        <begin position="238"/>
        <end position="267"/>
    </location>
</feature>
<dbReference type="EC" id="3.1.26.12" evidence="8"/>
<keyword evidence="7 8" id="KW-0694">RNA-binding</keyword>
<protein>
    <recommendedName>
        <fullName evidence="8">Ribonuclease E</fullName>
        <shortName evidence="8">RNase E</shortName>
        <ecNumber evidence="8">3.1.26.12</ecNumber>
    </recommendedName>
</protein>
<keyword evidence="8" id="KW-0699">rRNA-binding</keyword>
<evidence type="ECO:0000313" key="13">
    <source>
        <dbReference type="Proteomes" id="UP000536835"/>
    </source>
</evidence>
<feature type="binding site" evidence="8">
    <location>
        <position position="533"/>
    </location>
    <ligand>
        <name>Mg(2+)</name>
        <dbReference type="ChEBI" id="CHEBI:18420"/>
        <note>catalytic</note>
    </ligand>
</feature>
<feature type="compositionally biased region" description="Basic and acidic residues" evidence="9">
    <location>
        <begin position="268"/>
        <end position="292"/>
    </location>
</feature>
<evidence type="ECO:0000259" key="10">
    <source>
        <dbReference type="Pfam" id="PF10150"/>
    </source>
</evidence>
<evidence type="ECO:0000256" key="5">
    <source>
        <dbReference type="ARBA" id="ARBA00022801"/>
    </source>
</evidence>